<evidence type="ECO:0000313" key="2">
    <source>
        <dbReference type="Proteomes" id="UP000035763"/>
    </source>
</evidence>
<comment type="caution">
    <text evidence="1">The sequence shown here is derived from an EMBL/GenBank/DDBJ whole genome shotgun (WGS) entry which is preliminary data.</text>
</comment>
<dbReference type="STRING" id="1193182.BN11_2020005"/>
<name>W6JVZ7_9MICO</name>
<proteinExistence type="predicted"/>
<organism evidence="1 2">
    <name type="scientific">Nostocoides australiense Ben110</name>
    <dbReference type="NCBI Taxonomy" id="1193182"/>
    <lineage>
        <taxon>Bacteria</taxon>
        <taxon>Bacillati</taxon>
        <taxon>Actinomycetota</taxon>
        <taxon>Actinomycetes</taxon>
        <taxon>Micrococcales</taxon>
        <taxon>Intrasporangiaceae</taxon>
        <taxon>Nostocoides</taxon>
    </lineage>
</organism>
<evidence type="ECO:0000313" key="1">
    <source>
        <dbReference type="EMBL" id="CCH72861.1"/>
    </source>
</evidence>
<keyword evidence="2" id="KW-1185">Reference proteome</keyword>
<reference evidence="1 2" key="1">
    <citation type="journal article" date="2013" name="ISME J.">
        <title>A metabolic model for members of the genus Tetrasphaera involved in enhanced biological phosphorus removal.</title>
        <authorList>
            <person name="Kristiansen R."/>
            <person name="Nguyen H.T.T."/>
            <person name="Saunders A.M."/>
            <person name="Nielsen J.L."/>
            <person name="Wimmer R."/>
            <person name="Le V.Q."/>
            <person name="McIlroy S.J."/>
            <person name="Petrovski S."/>
            <person name="Seviour R.J."/>
            <person name="Calteau A."/>
            <person name="Nielsen K.L."/>
            <person name="Nielsen P.H."/>
        </authorList>
    </citation>
    <scope>NUCLEOTIDE SEQUENCE [LARGE SCALE GENOMIC DNA]</scope>
    <source>
        <strain evidence="1 2">Ben110</strain>
    </source>
</reference>
<accession>W6JVZ7</accession>
<dbReference type="EMBL" id="CAJA01000116">
    <property type="protein sequence ID" value="CCH72861.1"/>
    <property type="molecule type" value="Genomic_DNA"/>
</dbReference>
<sequence>MHDLRHQDAPRGLLLRLRGLRLHQRLQLKASHIQRMQRWGRSSSGRPQHLVTRLQSIEPCSTEVTCGAIHALAAMGE</sequence>
<dbReference type="AlphaFoldDB" id="W6JVZ7"/>
<dbReference type="Proteomes" id="UP000035763">
    <property type="component" value="Unassembled WGS sequence"/>
</dbReference>
<gene>
    <name evidence="1" type="ORF">BN11_2020005</name>
</gene>
<protein>
    <submittedName>
        <fullName evidence="1">Uncharacterized protein</fullName>
    </submittedName>
</protein>